<dbReference type="EMBL" id="JADYXP020000003">
    <property type="protein sequence ID" value="KAL0128939.1"/>
    <property type="molecule type" value="Genomic_DNA"/>
</dbReference>
<name>A0AAW2GNX5_9HYME</name>
<sequence length="81" mass="8874">MDRRIKRNLGLHRSRTRTCVEIGNLTDGSVVDYLACDLWKDDYTSHLRGGAGSGRASCIGGATLNHRLNSTTPLTLMQIGE</sequence>
<dbReference type="Proteomes" id="UP001430953">
    <property type="component" value="Unassembled WGS sequence"/>
</dbReference>
<evidence type="ECO:0000313" key="1">
    <source>
        <dbReference type="EMBL" id="KAL0128939.1"/>
    </source>
</evidence>
<evidence type="ECO:0000313" key="2">
    <source>
        <dbReference type="Proteomes" id="UP001430953"/>
    </source>
</evidence>
<accession>A0AAW2GNX5</accession>
<keyword evidence="2" id="KW-1185">Reference proteome</keyword>
<gene>
    <name evidence="1" type="ORF">PUN28_003957</name>
</gene>
<comment type="caution">
    <text evidence="1">The sequence shown here is derived from an EMBL/GenBank/DDBJ whole genome shotgun (WGS) entry which is preliminary data.</text>
</comment>
<proteinExistence type="predicted"/>
<protein>
    <submittedName>
        <fullName evidence="1">Uncharacterized protein</fullName>
    </submittedName>
</protein>
<dbReference type="AlphaFoldDB" id="A0AAW2GNX5"/>
<organism evidence="1 2">
    <name type="scientific">Cardiocondyla obscurior</name>
    <dbReference type="NCBI Taxonomy" id="286306"/>
    <lineage>
        <taxon>Eukaryota</taxon>
        <taxon>Metazoa</taxon>
        <taxon>Ecdysozoa</taxon>
        <taxon>Arthropoda</taxon>
        <taxon>Hexapoda</taxon>
        <taxon>Insecta</taxon>
        <taxon>Pterygota</taxon>
        <taxon>Neoptera</taxon>
        <taxon>Endopterygota</taxon>
        <taxon>Hymenoptera</taxon>
        <taxon>Apocrita</taxon>
        <taxon>Aculeata</taxon>
        <taxon>Formicoidea</taxon>
        <taxon>Formicidae</taxon>
        <taxon>Myrmicinae</taxon>
        <taxon>Cardiocondyla</taxon>
    </lineage>
</organism>
<reference evidence="1 2" key="1">
    <citation type="submission" date="2023-03" db="EMBL/GenBank/DDBJ databases">
        <title>High recombination rates correlate with genetic variation in Cardiocondyla obscurior ants.</title>
        <authorList>
            <person name="Errbii M."/>
        </authorList>
    </citation>
    <scope>NUCLEOTIDE SEQUENCE [LARGE SCALE GENOMIC DNA]</scope>
    <source>
        <strain evidence="1">Alpha-2009</strain>
        <tissue evidence="1">Whole body</tissue>
    </source>
</reference>